<evidence type="ECO:0000313" key="2">
    <source>
        <dbReference type="Proteomes" id="UP001461498"/>
    </source>
</evidence>
<protein>
    <submittedName>
        <fullName evidence="1">Uncharacterized protein</fullName>
    </submittedName>
</protein>
<comment type="caution">
    <text evidence="1">The sequence shown here is derived from an EMBL/GenBank/DDBJ whole genome shotgun (WGS) entry which is preliminary data.</text>
</comment>
<dbReference type="Proteomes" id="UP001461498">
    <property type="component" value="Unassembled WGS sequence"/>
</dbReference>
<dbReference type="AlphaFoldDB" id="A0AAW1CUI0"/>
<proteinExistence type="predicted"/>
<name>A0AAW1CUI0_9HEMI</name>
<dbReference type="EMBL" id="JAPXFL010000009">
    <property type="protein sequence ID" value="KAK9501967.1"/>
    <property type="molecule type" value="Genomic_DNA"/>
</dbReference>
<evidence type="ECO:0000313" key="1">
    <source>
        <dbReference type="EMBL" id="KAK9501967.1"/>
    </source>
</evidence>
<organism evidence="1 2">
    <name type="scientific">Rhynocoris fuscipes</name>
    <dbReference type="NCBI Taxonomy" id="488301"/>
    <lineage>
        <taxon>Eukaryota</taxon>
        <taxon>Metazoa</taxon>
        <taxon>Ecdysozoa</taxon>
        <taxon>Arthropoda</taxon>
        <taxon>Hexapoda</taxon>
        <taxon>Insecta</taxon>
        <taxon>Pterygota</taxon>
        <taxon>Neoptera</taxon>
        <taxon>Paraneoptera</taxon>
        <taxon>Hemiptera</taxon>
        <taxon>Heteroptera</taxon>
        <taxon>Panheteroptera</taxon>
        <taxon>Cimicomorpha</taxon>
        <taxon>Reduviidae</taxon>
        <taxon>Harpactorinae</taxon>
        <taxon>Harpactorini</taxon>
        <taxon>Rhynocoris</taxon>
    </lineage>
</organism>
<sequence length="87" mass="9890">MAADLSVGVRWNCGQSCGSTKAQLRRGFNQPVVIYRCWWTRASSDEHPIQQDCNSDLSSLKPEDLLTESSEIKRNLQHQTVRINKIS</sequence>
<gene>
    <name evidence="1" type="ORF">O3M35_012586</name>
</gene>
<keyword evidence="2" id="KW-1185">Reference proteome</keyword>
<reference evidence="1 2" key="1">
    <citation type="submission" date="2022-12" db="EMBL/GenBank/DDBJ databases">
        <title>Chromosome-level genome assembly of true bugs.</title>
        <authorList>
            <person name="Ma L."/>
            <person name="Li H."/>
        </authorList>
    </citation>
    <scope>NUCLEOTIDE SEQUENCE [LARGE SCALE GENOMIC DNA]</scope>
    <source>
        <strain evidence="1">Lab_2022b</strain>
    </source>
</reference>
<accession>A0AAW1CUI0</accession>